<sequence length="331" mass="37931">MELRFSQNFSLVALNAQDSLHLTNAKKVALRCMAAAAILELYLEQGFTIDKGMVTFNRKDLERPEITLYQETVLKAVLGRKESLSDTLPHLLTVVSKLSKKYLLKIERAYADSLIGDHALEEIPNLLGCDLLFDTAGVSMKEYRSNEELFTKVIENLRAETLEEGLMTDESIFMLWLMRESGCFNDIFSDEELKWVRVRMSELYENSNLARKVLPVDIHSSLEIAIKKFLRLKRAAMSTPTGTGITFAFPVFERSQSVFIETEAYFEGKEERLRDVLTRLREKGHNYTVLREGAVPLIKIDNLIYEAVPYAFNGGKMPIHGVRLRKYPIYL</sequence>
<evidence type="ECO:0000313" key="1">
    <source>
        <dbReference type="EMBL" id="MFL0269260.1"/>
    </source>
</evidence>
<proteinExistence type="predicted"/>
<gene>
    <name evidence="1" type="ORF">ACJDUH_14320</name>
</gene>
<evidence type="ECO:0000313" key="2">
    <source>
        <dbReference type="Proteomes" id="UP001623661"/>
    </source>
</evidence>
<dbReference type="RefSeq" id="WP_406765889.1">
    <property type="nucleotide sequence ID" value="NZ_JBJHZY010000003.1"/>
</dbReference>
<accession>A0ABW8TW51</accession>
<organism evidence="1 2">
    <name type="scientific">Candidatus Clostridium radicumherbarum</name>
    <dbReference type="NCBI Taxonomy" id="3381662"/>
    <lineage>
        <taxon>Bacteria</taxon>
        <taxon>Bacillati</taxon>
        <taxon>Bacillota</taxon>
        <taxon>Clostridia</taxon>
        <taxon>Eubacteriales</taxon>
        <taxon>Clostridiaceae</taxon>
        <taxon>Clostridium</taxon>
    </lineage>
</organism>
<protein>
    <submittedName>
        <fullName evidence="1">Uncharacterized protein</fullName>
    </submittedName>
</protein>
<dbReference type="Proteomes" id="UP001623661">
    <property type="component" value="Unassembled WGS sequence"/>
</dbReference>
<comment type="caution">
    <text evidence="1">The sequence shown here is derived from an EMBL/GenBank/DDBJ whole genome shotgun (WGS) entry which is preliminary data.</text>
</comment>
<dbReference type="EMBL" id="JBJHZY010000003">
    <property type="protein sequence ID" value="MFL0269260.1"/>
    <property type="molecule type" value="Genomic_DNA"/>
</dbReference>
<name>A0ABW8TW51_9CLOT</name>
<reference evidence="1 2" key="1">
    <citation type="submission" date="2024-11" db="EMBL/GenBank/DDBJ databases">
        <authorList>
            <person name="Heng Y.C."/>
            <person name="Lim A.C.H."/>
            <person name="Lee J.K.Y."/>
            <person name="Kittelmann S."/>
        </authorList>
    </citation>
    <scope>NUCLEOTIDE SEQUENCE [LARGE SCALE GENOMIC DNA]</scope>
    <source>
        <strain evidence="1 2">WILCCON 0202</strain>
    </source>
</reference>
<keyword evidence="2" id="KW-1185">Reference proteome</keyword>